<dbReference type="RefSeq" id="WP_082432668.1">
    <property type="nucleotide sequence ID" value="NZ_CP173382.1"/>
</dbReference>
<gene>
    <name evidence="1" type="ORF">GKE72_15380</name>
</gene>
<comment type="caution">
    <text evidence="1">The sequence shown here is derived from an EMBL/GenBank/DDBJ whole genome shotgun (WGS) entry which is preliminary data.</text>
</comment>
<proteinExistence type="predicted"/>
<accession>A0A844E741</accession>
<dbReference type="GeneID" id="97391177"/>
<dbReference type="AlphaFoldDB" id="A0A844E741"/>
<dbReference type="EMBL" id="WKRA01000043">
    <property type="protein sequence ID" value="MSD17408.1"/>
    <property type="molecule type" value="Genomic_DNA"/>
</dbReference>
<organism evidence="1 2">
    <name type="scientific">Eubacterium ramulus</name>
    <dbReference type="NCBI Taxonomy" id="39490"/>
    <lineage>
        <taxon>Bacteria</taxon>
        <taxon>Bacillati</taxon>
        <taxon>Bacillota</taxon>
        <taxon>Clostridia</taxon>
        <taxon>Eubacteriales</taxon>
        <taxon>Eubacteriaceae</taxon>
        <taxon>Eubacterium</taxon>
    </lineage>
</organism>
<sequence length="56" mass="6665">MLKKYWYGCPVCGNPKMILLREDTELVNYPAYCKRCRNESVITIEPKRRIVESEKV</sequence>
<dbReference type="InterPro" id="IPR025957">
    <property type="entry name" value="Cys_rich_KTR"/>
</dbReference>
<name>A0A844E741_EUBRA</name>
<dbReference type="Proteomes" id="UP000431304">
    <property type="component" value="Unassembled WGS sequence"/>
</dbReference>
<evidence type="ECO:0000313" key="1">
    <source>
        <dbReference type="EMBL" id="MSD17408.1"/>
    </source>
</evidence>
<protein>
    <submittedName>
        <fullName evidence="1">Conjugal transfer protein</fullName>
    </submittedName>
</protein>
<dbReference type="Pfam" id="PF14205">
    <property type="entry name" value="Cys_rich_KTR"/>
    <property type="match status" value="1"/>
</dbReference>
<dbReference type="OrthoDB" id="9804828at2"/>
<reference evidence="1 2" key="1">
    <citation type="journal article" date="2019" name="Nat. Med.">
        <title>A library of human gut bacterial isolates paired with longitudinal multiomics data enables mechanistic microbiome research.</title>
        <authorList>
            <person name="Poyet M."/>
            <person name="Groussin M."/>
            <person name="Gibbons S.M."/>
            <person name="Avila-Pacheco J."/>
            <person name="Jiang X."/>
            <person name="Kearney S.M."/>
            <person name="Perrotta A.R."/>
            <person name="Berdy B."/>
            <person name="Zhao S."/>
            <person name="Lieberman T.D."/>
            <person name="Swanson P.K."/>
            <person name="Smith M."/>
            <person name="Roesemann S."/>
            <person name="Alexander J.E."/>
            <person name="Rich S.A."/>
            <person name="Livny J."/>
            <person name="Vlamakis H."/>
            <person name="Clish C."/>
            <person name="Bullock K."/>
            <person name="Deik A."/>
            <person name="Scott J."/>
            <person name="Pierce K.A."/>
            <person name="Xavier R.J."/>
            <person name="Alm E.J."/>
        </authorList>
    </citation>
    <scope>NUCLEOTIDE SEQUENCE [LARGE SCALE GENOMIC DNA]</scope>
    <source>
        <strain evidence="1 2">BIOML-A3</strain>
    </source>
</reference>
<evidence type="ECO:0000313" key="2">
    <source>
        <dbReference type="Proteomes" id="UP000431304"/>
    </source>
</evidence>